<evidence type="ECO:0000256" key="3">
    <source>
        <dbReference type="ARBA" id="ARBA00023163"/>
    </source>
</evidence>
<reference evidence="5 6" key="1">
    <citation type="submission" date="2020-08" db="EMBL/GenBank/DDBJ databases">
        <title>Sequencing the genomes of 1000 actinobacteria strains.</title>
        <authorList>
            <person name="Klenk H.-P."/>
        </authorList>
    </citation>
    <scope>NUCLEOTIDE SEQUENCE [LARGE SCALE GENOMIC DNA]</scope>
    <source>
        <strain evidence="5 6">DSM 45298</strain>
    </source>
</reference>
<dbReference type="Gene3D" id="1.10.357.10">
    <property type="entry name" value="Tetracycline Repressor, domain 2"/>
    <property type="match status" value="1"/>
</dbReference>
<feature type="domain" description="HTH tetR-type" evidence="4">
    <location>
        <begin position="25"/>
        <end position="53"/>
    </location>
</feature>
<sequence>MFNERVQSNRERQREQTRERVVDCAQRRFAAHGFSATTVRQIAADAGVSVGTVMGVGDKDALLVAAFDGWIGAVHAGRGPVAPAGDPVTRIGEVVQPFLDIFDADIALARDYGAVLARGGRSSEVFGALAQALQADFAEVFADAGFGDDAGPAGRAVYLAYLGLVMTSAATGGDAASIRADLEAVAAVLFRTTSKET</sequence>
<dbReference type="InterPro" id="IPR009057">
    <property type="entry name" value="Homeodomain-like_sf"/>
</dbReference>
<evidence type="ECO:0000313" key="6">
    <source>
        <dbReference type="Proteomes" id="UP000551501"/>
    </source>
</evidence>
<dbReference type="SUPFAM" id="SSF46689">
    <property type="entry name" value="Homeodomain-like"/>
    <property type="match status" value="1"/>
</dbReference>
<dbReference type="GO" id="GO:0003700">
    <property type="term" value="F:DNA-binding transcription factor activity"/>
    <property type="evidence" value="ECO:0007669"/>
    <property type="project" value="TreeGrafter"/>
</dbReference>
<dbReference type="PANTHER" id="PTHR30055">
    <property type="entry name" value="HTH-TYPE TRANSCRIPTIONAL REGULATOR RUTR"/>
    <property type="match status" value="1"/>
</dbReference>
<dbReference type="Pfam" id="PF00440">
    <property type="entry name" value="TetR_N"/>
    <property type="match status" value="1"/>
</dbReference>
<gene>
    <name evidence="5" type="ORF">BKA16_002657</name>
</gene>
<keyword evidence="6" id="KW-1185">Reference proteome</keyword>
<dbReference type="Proteomes" id="UP000551501">
    <property type="component" value="Unassembled WGS sequence"/>
</dbReference>
<dbReference type="AlphaFoldDB" id="A0A840ET78"/>
<dbReference type="InterPro" id="IPR001647">
    <property type="entry name" value="HTH_TetR"/>
</dbReference>
<dbReference type="PANTHER" id="PTHR30055:SF234">
    <property type="entry name" value="HTH-TYPE TRANSCRIPTIONAL REGULATOR BETI"/>
    <property type="match status" value="1"/>
</dbReference>
<comment type="caution">
    <text evidence="5">The sequence shown here is derived from an EMBL/GenBank/DDBJ whole genome shotgun (WGS) entry which is preliminary data.</text>
</comment>
<name>A0A840ET78_9ACTN</name>
<keyword evidence="1" id="KW-0805">Transcription regulation</keyword>
<keyword evidence="2" id="KW-0238">DNA-binding</keyword>
<dbReference type="RefSeq" id="WP_183371081.1">
    <property type="nucleotide sequence ID" value="NZ_BAABHL010000003.1"/>
</dbReference>
<keyword evidence="3" id="KW-0804">Transcription</keyword>
<evidence type="ECO:0000259" key="4">
    <source>
        <dbReference type="Pfam" id="PF00440"/>
    </source>
</evidence>
<dbReference type="InterPro" id="IPR050109">
    <property type="entry name" value="HTH-type_TetR-like_transc_reg"/>
</dbReference>
<proteinExistence type="predicted"/>
<dbReference type="EMBL" id="JACIFP010000001">
    <property type="protein sequence ID" value="MBB4136105.1"/>
    <property type="molecule type" value="Genomic_DNA"/>
</dbReference>
<protein>
    <submittedName>
        <fullName evidence="5">AcrR family transcriptional regulator</fullName>
    </submittedName>
</protein>
<organism evidence="5 6">
    <name type="scientific">Gordonia humi</name>
    <dbReference type="NCBI Taxonomy" id="686429"/>
    <lineage>
        <taxon>Bacteria</taxon>
        <taxon>Bacillati</taxon>
        <taxon>Actinomycetota</taxon>
        <taxon>Actinomycetes</taxon>
        <taxon>Mycobacteriales</taxon>
        <taxon>Gordoniaceae</taxon>
        <taxon>Gordonia</taxon>
    </lineage>
</organism>
<evidence type="ECO:0000256" key="2">
    <source>
        <dbReference type="ARBA" id="ARBA00023125"/>
    </source>
</evidence>
<evidence type="ECO:0000256" key="1">
    <source>
        <dbReference type="ARBA" id="ARBA00023015"/>
    </source>
</evidence>
<evidence type="ECO:0000313" key="5">
    <source>
        <dbReference type="EMBL" id="MBB4136105.1"/>
    </source>
</evidence>
<dbReference type="GO" id="GO:0000976">
    <property type="term" value="F:transcription cis-regulatory region binding"/>
    <property type="evidence" value="ECO:0007669"/>
    <property type="project" value="TreeGrafter"/>
</dbReference>
<accession>A0A840ET78</accession>